<evidence type="ECO:0000256" key="1">
    <source>
        <dbReference type="ARBA" id="ARBA00009388"/>
    </source>
</evidence>
<accession>A0A193LF83</accession>
<proteinExistence type="inferred from homology"/>
<dbReference type="Gene3D" id="3.10.170.10">
    <property type="match status" value="1"/>
</dbReference>
<reference evidence="15 16" key="1">
    <citation type="submission" date="2016-06" db="EMBL/GenBank/DDBJ databases">
        <title>Complete genome sequence of a deep-branching marine Gamma Proteobacterium Woeseia oceani type strain XK5.</title>
        <authorList>
            <person name="Mu D."/>
            <person name="Du Z."/>
        </authorList>
    </citation>
    <scope>NUCLEOTIDE SEQUENCE [LARGE SCALE GENOMIC DNA]</scope>
    <source>
        <strain evidence="15 16">XK5</strain>
    </source>
</reference>
<dbReference type="GO" id="GO:0046872">
    <property type="term" value="F:metal ion binding"/>
    <property type="evidence" value="ECO:0007669"/>
    <property type="project" value="UniProtKB-KW"/>
</dbReference>
<feature type="active site" evidence="10">
    <location>
        <position position="371"/>
    </location>
</feature>
<evidence type="ECO:0000313" key="16">
    <source>
        <dbReference type="Proteomes" id="UP000092695"/>
    </source>
</evidence>
<feature type="region of interest" description="Disordered" evidence="11">
    <location>
        <begin position="1327"/>
        <end position="1349"/>
    </location>
</feature>
<dbReference type="GO" id="GO:0004222">
    <property type="term" value="F:metalloendopeptidase activity"/>
    <property type="evidence" value="ECO:0007669"/>
    <property type="project" value="InterPro"/>
</dbReference>
<dbReference type="Proteomes" id="UP000092695">
    <property type="component" value="Chromosome"/>
</dbReference>
<evidence type="ECO:0000256" key="7">
    <source>
        <dbReference type="ARBA" id="ARBA00022833"/>
    </source>
</evidence>
<evidence type="ECO:0000256" key="9">
    <source>
        <dbReference type="ARBA" id="ARBA00023157"/>
    </source>
</evidence>
<dbReference type="Pfam" id="PF07504">
    <property type="entry name" value="FTP"/>
    <property type="match status" value="1"/>
</dbReference>
<evidence type="ECO:0000256" key="4">
    <source>
        <dbReference type="ARBA" id="ARBA00022729"/>
    </source>
</evidence>
<protein>
    <recommendedName>
        <fullName evidence="17">Bacillolysin</fullName>
    </recommendedName>
</protein>
<evidence type="ECO:0000259" key="14">
    <source>
        <dbReference type="Pfam" id="PF07504"/>
    </source>
</evidence>
<dbReference type="SUPFAM" id="SSF55486">
    <property type="entry name" value="Metalloproteases ('zincins'), catalytic domain"/>
    <property type="match status" value="1"/>
</dbReference>
<dbReference type="NCBIfam" id="TIGR02232">
    <property type="entry name" value="myxo_disulf_rpt"/>
    <property type="match status" value="1"/>
</dbReference>
<dbReference type="InterPro" id="IPR027268">
    <property type="entry name" value="Peptidase_M4/M1_CTD_sf"/>
</dbReference>
<dbReference type="Pfam" id="PF13948">
    <property type="entry name" value="DUF4215"/>
    <property type="match status" value="1"/>
</dbReference>
<feature type="domain" description="FTP" evidence="14">
    <location>
        <begin position="106"/>
        <end position="150"/>
    </location>
</feature>
<dbReference type="InterPro" id="IPR011096">
    <property type="entry name" value="FTP_domain"/>
</dbReference>
<evidence type="ECO:0000256" key="12">
    <source>
        <dbReference type="SAM" id="SignalP"/>
    </source>
</evidence>
<evidence type="ECO:0000256" key="2">
    <source>
        <dbReference type="ARBA" id="ARBA00022670"/>
    </source>
</evidence>
<dbReference type="STRING" id="1548547.BA177_08085"/>
<keyword evidence="8" id="KW-0482">Metalloprotease</keyword>
<keyword evidence="6" id="KW-0378">Hydrolase</keyword>
<comment type="similarity">
    <text evidence="1">Belongs to the peptidase M4 family.</text>
</comment>
<dbReference type="Gene3D" id="1.10.390.10">
    <property type="entry name" value="Neutral Protease Domain 2"/>
    <property type="match status" value="1"/>
</dbReference>
<dbReference type="GO" id="GO:0006508">
    <property type="term" value="P:proteolysis"/>
    <property type="evidence" value="ECO:0007669"/>
    <property type="project" value="UniProtKB-KW"/>
</dbReference>
<evidence type="ECO:0000259" key="13">
    <source>
        <dbReference type="Pfam" id="PF02868"/>
    </source>
</evidence>
<dbReference type="InterPro" id="IPR023612">
    <property type="entry name" value="Peptidase_M4"/>
</dbReference>
<gene>
    <name evidence="15" type="ORF">BA177_08085</name>
</gene>
<dbReference type="Gene3D" id="2.60.120.200">
    <property type="match status" value="1"/>
</dbReference>
<dbReference type="PANTHER" id="PTHR33794:SF1">
    <property type="entry name" value="BACILLOLYSIN"/>
    <property type="match status" value="1"/>
</dbReference>
<name>A0A193LF83_9GAMM</name>
<evidence type="ECO:0000256" key="6">
    <source>
        <dbReference type="ARBA" id="ARBA00022801"/>
    </source>
</evidence>
<feature type="chain" id="PRO_5008260138" description="Bacillolysin" evidence="12">
    <location>
        <begin position="25"/>
        <end position="1349"/>
    </location>
</feature>
<keyword evidence="3" id="KW-0479">Metal-binding</keyword>
<evidence type="ECO:0000256" key="5">
    <source>
        <dbReference type="ARBA" id="ARBA00022737"/>
    </source>
</evidence>
<feature type="signal peptide" evidence="12">
    <location>
        <begin position="1"/>
        <end position="24"/>
    </location>
</feature>
<evidence type="ECO:0000256" key="3">
    <source>
        <dbReference type="ARBA" id="ARBA00022723"/>
    </source>
</evidence>
<dbReference type="OrthoDB" id="5378341at2"/>
<dbReference type="PRINTS" id="PR00730">
    <property type="entry name" value="THERMOLYSIN"/>
</dbReference>
<dbReference type="Gene3D" id="3.10.450.490">
    <property type="match status" value="1"/>
</dbReference>
<feature type="compositionally biased region" description="Polar residues" evidence="11">
    <location>
        <begin position="1334"/>
        <end position="1343"/>
    </location>
</feature>
<dbReference type="InterPro" id="IPR011936">
    <property type="entry name" value="Myxo_disulph_rpt"/>
</dbReference>
<dbReference type="Pfam" id="PF02868">
    <property type="entry name" value="Peptidase_M4_C"/>
    <property type="match status" value="1"/>
</dbReference>
<keyword evidence="4 12" id="KW-0732">Signal</keyword>
<evidence type="ECO:0000256" key="8">
    <source>
        <dbReference type="ARBA" id="ARBA00023049"/>
    </source>
</evidence>
<dbReference type="InterPro" id="IPR050728">
    <property type="entry name" value="Zinc_Metalloprotease_M4"/>
</dbReference>
<keyword evidence="9" id="KW-1015">Disulfide bond</keyword>
<dbReference type="EMBL" id="CP016268">
    <property type="protein sequence ID" value="ANO51167.1"/>
    <property type="molecule type" value="Genomic_DNA"/>
</dbReference>
<dbReference type="InterPro" id="IPR001570">
    <property type="entry name" value="Peptidase_M4_C_domain"/>
</dbReference>
<evidence type="ECO:0008006" key="17">
    <source>
        <dbReference type="Google" id="ProtNLM"/>
    </source>
</evidence>
<feature type="domain" description="Peptidase M4 C-terminal" evidence="13">
    <location>
        <begin position="381"/>
        <end position="552"/>
    </location>
</feature>
<keyword evidence="2" id="KW-0645">Protease</keyword>
<dbReference type="KEGG" id="woc:BA177_08085"/>
<evidence type="ECO:0000256" key="10">
    <source>
        <dbReference type="PIRSR" id="PIRSR623612-1"/>
    </source>
</evidence>
<organism evidence="15 16">
    <name type="scientific">Woeseia oceani</name>
    <dbReference type="NCBI Taxonomy" id="1548547"/>
    <lineage>
        <taxon>Bacteria</taxon>
        <taxon>Pseudomonadati</taxon>
        <taxon>Pseudomonadota</taxon>
        <taxon>Gammaproteobacteria</taxon>
        <taxon>Woeseiales</taxon>
        <taxon>Woeseiaceae</taxon>
        <taxon>Woeseia</taxon>
    </lineage>
</organism>
<keyword evidence="7" id="KW-0862">Zinc</keyword>
<dbReference type="PANTHER" id="PTHR33794">
    <property type="entry name" value="BACILLOLYSIN"/>
    <property type="match status" value="1"/>
</dbReference>
<keyword evidence="16" id="KW-1185">Reference proteome</keyword>
<evidence type="ECO:0000313" key="15">
    <source>
        <dbReference type="EMBL" id="ANO51167.1"/>
    </source>
</evidence>
<evidence type="ECO:0000256" key="11">
    <source>
        <dbReference type="SAM" id="MobiDB-lite"/>
    </source>
</evidence>
<feature type="active site" description="Proton donor" evidence="10">
    <location>
        <position position="485"/>
    </location>
</feature>
<keyword evidence="5" id="KW-0677">Repeat</keyword>
<sequence length="1349" mass="142742">MHMNAVRLPVVLVSVFFLVSTALAEGPAEQSRVTQKLLADSGGTADIRVDPQSGQVKFVRLPTRSAPGVARMSRRAPADDRAKAFFREYGAAFGVEKADENLKTFKTMRDMSGREHAVLRQTFENLPVFGGELRAHFDAAGEMFAANGNYVAGIKIDTTPRLSDQQASEIAIHAVADGATRFAKQPGGARERAYRQGVSATGLSAAATTLMVFREGLVRGTPGQDRLAYEVEVINPAVTVREFVYVDAHNGRVIDQITGIYHALDREISETALANVVWDESVGDPVPIPDGWAAGTAQQVLDWNNEIDGARETYNLFASMSAGSYDSYDNAGSTMRTVNNDPNISCPNANWNGTSTNYCSDVTGDDTVAHEWGHAYTEYTSGLIYQWQSGALNESYSDIWGEVVDLINARGTDDAPGSRRSDGSCSVFGVGVPSVDNAYRWLSGEDDPAFGGAIRDMWNPTCYGDPGKVTDSEYFCSTADSGGVHFNSGVPNHAFALLVDGGNYNGQTVNAIGLTKAAHIHWAAQRLLTPVSNFVDHADALEAACSSLIGTDLPALSTDSANAGLSGEVISAADCAAVTTAIAAVELRTLPSQCGFEPLLEADAPALCENLGAVQPGIFEDFEAGALPAGWTVGRRDVANPATFDTPDWAVTENLPDGANSLFAAFVPDLVVGNCLDDDESGAVFLDSPAINLPLGEVPRLAFDHWVATEAGWDGGNLKVSVNGGPFTVVPGSSYSFNSYNTSLVSVGGGNTNPLAGEEAFSGSDAGSVTGSWGQSQVNLLGQALPGDTVILRFEFGGDGCNGLIGWYVDNVQTYSCSLDELPVCGDGIMGPGEMCDDGNSSGGDGCSSSCQIEAGYRCDSPIPGSAGANMVADGSFEAGAFGGTWNEFSSNFGSPICDVGTCGTGTGSGPSDGLFWTWFGGVATLEEGSVSQAVVIPTTADVMTFDLEQIICDSGADYVEVLIDGNQEFRSDGSDALCGTLGYSQQSVDLSAYADGAAHTIEFHSEVFGTNGAGSNFFVDNVVISDNVATEGLPSRCEAIPLEMACNAGRVSYDDGIPDSWTLVDNENSGLTWTSIANSGELGNYTGGSGDAATVSSDAFGPAEIDTELRSNTFSLKTATAASFNFRANYQNFAALDFLDVDVSTDGGVSWSNLLSWNEDHGGFRSPPGEFVSLDLSPYLGEDEVQLRWRYYDPNTGDWDWYAQIDDVDLACALSGRMTGGGLVRNSWRDYSIHAFTLSCEADAKHNHMVITWRDGRNLGLFRLMELDSVMCSDRPLIDEGHPEAGFDTIEGSGSGRVNGKPASIRFKLTDAGEPGWRDDRVEYTISGPDGATVSSTLNGGNHQAHRN</sequence>